<protein>
    <submittedName>
        <fullName evidence="3">NAD(P)H-dependent oxidoreductase</fullName>
    </submittedName>
</protein>
<dbReference type="SUPFAM" id="SSF52218">
    <property type="entry name" value="Flavoproteins"/>
    <property type="match status" value="1"/>
</dbReference>
<dbReference type="InterPro" id="IPR029039">
    <property type="entry name" value="Flavoprotein-like_sf"/>
</dbReference>
<name>A0ABS1UXQ8_9PROT</name>
<dbReference type="Proteomes" id="UP000606490">
    <property type="component" value="Unassembled WGS sequence"/>
</dbReference>
<evidence type="ECO:0000259" key="2">
    <source>
        <dbReference type="Pfam" id="PF02525"/>
    </source>
</evidence>
<dbReference type="EMBL" id="JAEUXJ010000001">
    <property type="protein sequence ID" value="MBL6454241.1"/>
    <property type="molecule type" value="Genomic_DNA"/>
</dbReference>
<dbReference type="Pfam" id="PF02525">
    <property type="entry name" value="Flavodoxin_2"/>
    <property type="match status" value="1"/>
</dbReference>
<proteinExistence type="predicted"/>
<comment type="caution">
    <text evidence="3">The sequence shown here is derived from an EMBL/GenBank/DDBJ whole genome shotgun (WGS) entry which is preliminary data.</text>
</comment>
<accession>A0ABS1UXQ8</accession>
<sequence length="184" mass="20178">MAETLILLSHPDYAASRANRALARAAAALPGVEVAHLEALYPDGRFDLDAEVARLVAARRIVLQFPVQWYSTPPLLKAWQDAVLTRMFYLQAETEGARLAGRPLMVAATAGNRPEAYGAAGVNLYPLPELLRPLHATAHRCGLEWQEPFLLFNAKAASDGELASAGAAYRERIRRFLQESGQEI</sequence>
<dbReference type="Gene3D" id="3.40.50.360">
    <property type="match status" value="1"/>
</dbReference>
<reference evidence="3 4" key="1">
    <citation type="submission" date="2021-01" db="EMBL/GenBank/DDBJ databases">
        <title>Belnapia mucosa sp. nov. and Belnapia arida sp. nov., isolated from the Tabernas Desert (Almeria, Spain).</title>
        <authorList>
            <person name="Molina-Menor E."/>
            <person name="Vidal-Verdu A."/>
            <person name="Calonge A."/>
            <person name="Satari L."/>
            <person name="Pereto Magraner J."/>
            <person name="Porcar Miralles M."/>
        </authorList>
    </citation>
    <scope>NUCLEOTIDE SEQUENCE [LARGE SCALE GENOMIC DNA]</scope>
    <source>
        <strain evidence="3 4">T6</strain>
    </source>
</reference>
<gene>
    <name evidence="3" type="ORF">JMJ55_02825</name>
</gene>
<evidence type="ECO:0000313" key="4">
    <source>
        <dbReference type="Proteomes" id="UP000606490"/>
    </source>
</evidence>
<organism evidence="3 4">
    <name type="scientific">Belnapia mucosa</name>
    <dbReference type="NCBI Taxonomy" id="2804532"/>
    <lineage>
        <taxon>Bacteria</taxon>
        <taxon>Pseudomonadati</taxon>
        <taxon>Pseudomonadota</taxon>
        <taxon>Alphaproteobacteria</taxon>
        <taxon>Acetobacterales</taxon>
        <taxon>Roseomonadaceae</taxon>
        <taxon>Belnapia</taxon>
    </lineage>
</organism>
<dbReference type="InterPro" id="IPR003680">
    <property type="entry name" value="Flavodoxin_fold"/>
</dbReference>
<evidence type="ECO:0000256" key="1">
    <source>
        <dbReference type="ARBA" id="ARBA00023002"/>
    </source>
</evidence>
<feature type="domain" description="Flavodoxin-like fold" evidence="2">
    <location>
        <begin position="3"/>
        <end position="172"/>
    </location>
</feature>
<dbReference type="InterPro" id="IPR046980">
    <property type="entry name" value="KefG/KefF"/>
</dbReference>
<dbReference type="PANTHER" id="PTHR47307:SF1">
    <property type="entry name" value="GLUTATHIONE-REGULATED POTASSIUM-EFFLUX SYSTEM ANCILLARY PROTEIN KEFG"/>
    <property type="match status" value="1"/>
</dbReference>
<keyword evidence="1" id="KW-0560">Oxidoreductase</keyword>
<keyword evidence="4" id="KW-1185">Reference proteome</keyword>
<dbReference type="PANTHER" id="PTHR47307">
    <property type="entry name" value="GLUTATHIONE-REGULATED POTASSIUM-EFFLUX SYSTEM ANCILLARY PROTEIN KEFG"/>
    <property type="match status" value="1"/>
</dbReference>
<dbReference type="RefSeq" id="WP_202823959.1">
    <property type="nucleotide sequence ID" value="NZ_JAEUXJ010000001.1"/>
</dbReference>
<evidence type="ECO:0000313" key="3">
    <source>
        <dbReference type="EMBL" id="MBL6454241.1"/>
    </source>
</evidence>